<gene>
    <name evidence="2" type="ORF">N0V93_001618</name>
</gene>
<accession>A0A9W8Z699</accession>
<name>A0A9W8Z699_9PEZI</name>
<evidence type="ECO:0000313" key="3">
    <source>
        <dbReference type="Proteomes" id="UP001140453"/>
    </source>
</evidence>
<evidence type="ECO:0000256" key="1">
    <source>
        <dbReference type="SAM" id="MobiDB-lite"/>
    </source>
</evidence>
<keyword evidence="3" id="KW-1185">Reference proteome</keyword>
<feature type="region of interest" description="Disordered" evidence="1">
    <location>
        <begin position="128"/>
        <end position="152"/>
    </location>
</feature>
<reference evidence="2" key="1">
    <citation type="submission" date="2022-10" db="EMBL/GenBank/DDBJ databases">
        <title>Tapping the CABI collections for fungal endophytes: first genome assemblies for Collariella, Neodidymelliopsis, Ascochyta clinopodiicola, Didymella pomorum, Didymosphaeria variabile, Neocosmospora piperis and Neocucurbitaria cava.</title>
        <authorList>
            <person name="Hill R."/>
        </authorList>
    </citation>
    <scope>NUCLEOTIDE SEQUENCE</scope>
    <source>
        <strain evidence="2">IMI 355082</strain>
    </source>
</reference>
<dbReference type="Proteomes" id="UP001140453">
    <property type="component" value="Unassembled WGS sequence"/>
</dbReference>
<proteinExistence type="predicted"/>
<protein>
    <submittedName>
        <fullName evidence="2">Uncharacterized protein</fullName>
    </submittedName>
</protein>
<dbReference type="AlphaFoldDB" id="A0A9W8Z699"/>
<organism evidence="2 3">
    <name type="scientific">Gnomoniopsis smithogilvyi</name>
    <dbReference type="NCBI Taxonomy" id="1191159"/>
    <lineage>
        <taxon>Eukaryota</taxon>
        <taxon>Fungi</taxon>
        <taxon>Dikarya</taxon>
        <taxon>Ascomycota</taxon>
        <taxon>Pezizomycotina</taxon>
        <taxon>Sordariomycetes</taxon>
        <taxon>Sordariomycetidae</taxon>
        <taxon>Diaporthales</taxon>
        <taxon>Gnomoniaceae</taxon>
        <taxon>Gnomoniopsis</taxon>
    </lineage>
</organism>
<evidence type="ECO:0000313" key="2">
    <source>
        <dbReference type="EMBL" id="KAJ4397392.1"/>
    </source>
</evidence>
<comment type="caution">
    <text evidence="2">The sequence shown here is derived from an EMBL/GenBank/DDBJ whole genome shotgun (WGS) entry which is preliminary data.</text>
</comment>
<feature type="compositionally biased region" description="Polar residues" evidence="1">
    <location>
        <begin position="141"/>
        <end position="152"/>
    </location>
</feature>
<sequence length="152" mass="17704">MAKGDCGCEDEIHFQHTLGVSFYQRRMDIVFPHRAWAVSFKAFLNNNEFHRNMRTEFVKKSTRDDYLLQLWLPDSFQHLSVKYPQDGIKLVFDSDGSAKEWEENSGGLFCVKMTDPRDETNELRLRQNWHKKPKQAMASVAKSTSPSGSDRE</sequence>
<dbReference type="EMBL" id="JAPEVB010000001">
    <property type="protein sequence ID" value="KAJ4397392.1"/>
    <property type="molecule type" value="Genomic_DNA"/>
</dbReference>